<dbReference type="Proteomes" id="UP000005806">
    <property type="component" value="Unassembled WGS sequence"/>
</dbReference>
<reference evidence="1 2" key="1">
    <citation type="submission" date="2012-04" db="EMBL/GenBank/DDBJ databases">
        <authorList>
            <person name="Genoscope - CEA"/>
        </authorList>
    </citation>
    <scope>NUCLEOTIDE SEQUENCE [LARGE SCALE GENOMIC DNA]</scope>
    <source>
        <strain evidence="1 2">9432</strain>
    </source>
</reference>
<comment type="caution">
    <text evidence="1">The sequence shown here is derived from an EMBL/GenBank/DDBJ whole genome shotgun (WGS) entry which is preliminary data.</text>
</comment>
<evidence type="ECO:0000313" key="2">
    <source>
        <dbReference type="Proteomes" id="UP000005806"/>
    </source>
</evidence>
<dbReference type="AlphaFoldDB" id="A0A822LD77"/>
<name>A0A822LD77_MICAE</name>
<accession>A0A822LD77</accession>
<gene>
    <name evidence="1" type="ORF">MICCA_3510011</name>
</gene>
<dbReference type="EMBL" id="CAIH01000281">
    <property type="protein sequence ID" value="CCH94044.1"/>
    <property type="molecule type" value="Genomic_DNA"/>
</dbReference>
<dbReference type="RefSeq" id="WP_004158812.1">
    <property type="nucleotide sequence ID" value="NZ_HE972589.1"/>
</dbReference>
<sequence>MKLLSCLVLVFSILIEIAGFEYEGWVIPLEDLPKIEDILGIPSGVLS</sequence>
<organism evidence="1 2">
    <name type="scientific">Microcystis aeruginosa PCC 9432</name>
    <dbReference type="NCBI Taxonomy" id="1160280"/>
    <lineage>
        <taxon>Bacteria</taxon>
        <taxon>Bacillati</taxon>
        <taxon>Cyanobacteriota</taxon>
        <taxon>Cyanophyceae</taxon>
        <taxon>Oscillatoriophycideae</taxon>
        <taxon>Chroococcales</taxon>
        <taxon>Microcystaceae</taxon>
        <taxon>Microcystis</taxon>
    </lineage>
</organism>
<protein>
    <submittedName>
        <fullName evidence="1">Uncharacterized protein</fullName>
    </submittedName>
</protein>
<proteinExistence type="predicted"/>
<evidence type="ECO:0000313" key="1">
    <source>
        <dbReference type="EMBL" id="CCH94044.1"/>
    </source>
</evidence>